<feature type="transmembrane region" description="Helical" evidence="5">
    <location>
        <begin position="489"/>
        <end position="511"/>
    </location>
</feature>
<evidence type="ECO:0000256" key="1">
    <source>
        <dbReference type="ARBA" id="ARBA00004141"/>
    </source>
</evidence>
<keyword evidence="7" id="KW-1185">Reference proteome</keyword>
<dbReference type="PANTHER" id="PTHR47547:SF1">
    <property type="entry name" value="ASPARTATE-PROTON SYMPORTER"/>
    <property type="match status" value="1"/>
</dbReference>
<accession>A0ABY4AP74</accession>
<evidence type="ECO:0000256" key="4">
    <source>
        <dbReference type="ARBA" id="ARBA00023136"/>
    </source>
</evidence>
<protein>
    <submittedName>
        <fullName evidence="6">APC family permease</fullName>
    </submittedName>
</protein>
<dbReference type="Proteomes" id="UP000831607">
    <property type="component" value="Chromosome"/>
</dbReference>
<feature type="transmembrane region" description="Helical" evidence="5">
    <location>
        <begin position="237"/>
        <end position="259"/>
    </location>
</feature>
<feature type="transmembrane region" description="Helical" evidence="5">
    <location>
        <begin position="46"/>
        <end position="72"/>
    </location>
</feature>
<evidence type="ECO:0000313" key="6">
    <source>
        <dbReference type="EMBL" id="UOD49849.1"/>
    </source>
</evidence>
<feature type="transmembrane region" description="Helical" evidence="5">
    <location>
        <begin position="343"/>
        <end position="362"/>
    </location>
</feature>
<feature type="transmembrane region" description="Helical" evidence="5">
    <location>
        <begin position="137"/>
        <end position="155"/>
    </location>
</feature>
<feature type="transmembrane region" description="Helical" evidence="5">
    <location>
        <begin position="16"/>
        <end position="34"/>
    </location>
</feature>
<feature type="transmembrane region" description="Helical" evidence="5">
    <location>
        <begin position="167"/>
        <end position="185"/>
    </location>
</feature>
<dbReference type="InterPro" id="IPR052962">
    <property type="entry name" value="AA_Transporter_AGT"/>
</dbReference>
<evidence type="ECO:0000313" key="7">
    <source>
        <dbReference type="Proteomes" id="UP000831607"/>
    </source>
</evidence>
<dbReference type="InterPro" id="IPR002293">
    <property type="entry name" value="AA/rel_permease1"/>
</dbReference>
<organism evidence="6 7">
    <name type="scientific">Orrella daihaiensis</name>
    <dbReference type="NCBI Taxonomy" id="2782176"/>
    <lineage>
        <taxon>Bacteria</taxon>
        <taxon>Pseudomonadati</taxon>
        <taxon>Pseudomonadota</taxon>
        <taxon>Betaproteobacteria</taxon>
        <taxon>Burkholderiales</taxon>
        <taxon>Alcaligenaceae</taxon>
        <taxon>Orrella</taxon>
    </lineage>
</organism>
<name>A0ABY4AP74_9BURK</name>
<keyword evidence="4 5" id="KW-0472">Membrane</keyword>
<feature type="transmembrane region" description="Helical" evidence="5">
    <location>
        <begin position="197"/>
        <end position="216"/>
    </location>
</feature>
<feature type="transmembrane region" description="Helical" evidence="5">
    <location>
        <begin position="93"/>
        <end position="117"/>
    </location>
</feature>
<dbReference type="PIRSF" id="PIRSF006060">
    <property type="entry name" value="AA_transporter"/>
    <property type="match status" value="1"/>
</dbReference>
<keyword evidence="3 5" id="KW-1133">Transmembrane helix</keyword>
<proteinExistence type="predicted"/>
<comment type="subcellular location">
    <subcellularLocation>
        <location evidence="1">Membrane</location>
        <topology evidence="1">Multi-pass membrane protein</topology>
    </subcellularLocation>
</comment>
<evidence type="ECO:0000256" key="3">
    <source>
        <dbReference type="ARBA" id="ARBA00022989"/>
    </source>
</evidence>
<sequence length="538" mass="58172">MSIDHTAPTLKKQASFIGLLFAGIGGMIGSGWLFGPLETATQAGPLSLYSWIIGGVVVLLIALVFAELATLFPLSGALVHMSDVSHGPLVGFVWGWILILAYIAIAPIEAMAIVSYASAYIPDLTHASDGVLTAKGFTVAAIILAVMVALNFLMIKTILSVNSWITIWKIFVPIATAIVLITYSWHPENFFSQTHKVGTEGIFTAIATGGVFFSLFGFRQALDLAGESNNPQRDVPIAIIGTVVIGTCIYLLLQFGFIAALDPDMLSKEGWGDLHFKGITGPLAALATAVGAAWWATILYADAIVSPGACGFVYTTTTSRIVMASAENHALPRFFARVNDHGVPWAALILTYVVGLLLFLPFPSWQKMVGYISSITVLSYGIGPILLVCLRKALPDTPRPFKLAAANWLAPVAFVCANWVMLWAGLDTLQFIFGIVAIIIVVHAGHHFIWQRKDWGSFQAQHAWWLVPYFAGLWLLAWLSPATLGGTGYLSFVLIMLVSAMFSIVIFFLAIRLAQCPQQMRITFGRKVGATTTTDSQT</sequence>
<dbReference type="Gene3D" id="1.20.1740.10">
    <property type="entry name" value="Amino acid/polyamine transporter I"/>
    <property type="match status" value="1"/>
</dbReference>
<feature type="transmembrane region" description="Helical" evidence="5">
    <location>
        <begin position="368"/>
        <end position="391"/>
    </location>
</feature>
<feature type="transmembrane region" description="Helical" evidence="5">
    <location>
        <begin position="431"/>
        <end position="450"/>
    </location>
</feature>
<gene>
    <name evidence="6" type="ORF">DHf2319_10395</name>
</gene>
<dbReference type="RefSeq" id="WP_243478094.1">
    <property type="nucleotide sequence ID" value="NZ_CP063982.1"/>
</dbReference>
<evidence type="ECO:0000256" key="5">
    <source>
        <dbReference type="SAM" id="Phobius"/>
    </source>
</evidence>
<feature type="transmembrane region" description="Helical" evidence="5">
    <location>
        <begin position="462"/>
        <end position="483"/>
    </location>
</feature>
<dbReference type="PANTHER" id="PTHR47547">
    <property type="match status" value="1"/>
</dbReference>
<dbReference type="EMBL" id="CP063982">
    <property type="protein sequence ID" value="UOD49849.1"/>
    <property type="molecule type" value="Genomic_DNA"/>
</dbReference>
<keyword evidence="2 5" id="KW-0812">Transmembrane</keyword>
<feature type="transmembrane region" description="Helical" evidence="5">
    <location>
        <begin position="403"/>
        <end position="425"/>
    </location>
</feature>
<evidence type="ECO:0000256" key="2">
    <source>
        <dbReference type="ARBA" id="ARBA00022692"/>
    </source>
</evidence>
<reference evidence="6 7" key="1">
    <citation type="submission" date="2020-11" db="EMBL/GenBank/DDBJ databases">
        <title>Algicoccus daihaiensis sp.nov., isolated from Daihai Lake in Inner Mongolia.</title>
        <authorList>
            <person name="Kai J."/>
        </authorList>
    </citation>
    <scope>NUCLEOTIDE SEQUENCE [LARGE SCALE GENOMIC DNA]</scope>
    <source>
        <strain evidence="7">f23</strain>
    </source>
</reference>
<dbReference type="Pfam" id="PF13520">
    <property type="entry name" value="AA_permease_2"/>
    <property type="match status" value="1"/>
</dbReference>